<keyword evidence="1" id="KW-1133">Transmembrane helix</keyword>
<accession>A0A562SYD1</accession>
<gene>
    <name evidence="2" type="ORF">JM93_02695</name>
</gene>
<protein>
    <submittedName>
        <fullName evidence="2">Uncharacterized protein</fullName>
    </submittedName>
</protein>
<organism evidence="2 3">
    <name type="scientific">Roseibium hamelinense</name>
    <dbReference type="NCBI Taxonomy" id="150831"/>
    <lineage>
        <taxon>Bacteria</taxon>
        <taxon>Pseudomonadati</taxon>
        <taxon>Pseudomonadota</taxon>
        <taxon>Alphaproteobacteria</taxon>
        <taxon>Hyphomicrobiales</taxon>
        <taxon>Stappiaceae</taxon>
        <taxon>Roseibium</taxon>
    </lineage>
</organism>
<dbReference type="Proteomes" id="UP000320593">
    <property type="component" value="Unassembled WGS sequence"/>
</dbReference>
<comment type="caution">
    <text evidence="2">The sequence shown here is derived from an EMBL/GenBank/DDBJ whole genome shotgun (WGS) entry which is preliminary data.</text>
</comment>
<dbReference type="EMBL" id="VLLF01000006">
    <property type="protein sequence ID" value="TWI85988.1"/>
    <property type="molecule type" value="Genomic_DNA"/>
</dbReference>
<feature type="transmembrane region" description="Helical" evidence="1">
    <location>
        <begin position="50"/>
        <end position="69"/>
    </location>
</feature>
<evidence type="ECO:0000256" key="1">
    <source>
        <dbReference type="SAM" id="Phobius"/>
    </source>
</evidence>
<keyword evidence="1" id="KW-0472">Membrane</keyword>
<reference evidence="2 3" key="1">
    <citation type="submission" date="2019-07" db="EMBL/GenBank/DDBJ databases">
        <title>Genomic Encyclopedia of Archaeal and Bacterial Type Strains, Phase II (KMG-II): from individual species to whole genera.</title>
        <authorList>
            <person name="Goeker M."/>
        </authorList>
    </citation>
    <scope>NUCLEOTIDE SEQUENCE [LARGE SCALE GENOMIC DNA]</scope>
    <source>
        <strain evidence="2 3">ATCC BAA-252</strain>
    </source>
</reference>
<sequence>MSADKPSNWKSISITAAVTLLFVVASYFVWSEGNQLARKFAGGTVLADLRFLFGFLAVFLFLSLAQALMSRFLK</sequence>
<feature type="transmembrane region" description="Helical" evidence="1">
    <location>
        <begin position="12"/>
        <end position="30"/>
    </location>
</feature>
<evidence type="ECO:0000313" key="2">
    <source>
        <dbReference type="EMBL" id="TWI85988.1"/>
    </source>
</evidence>
<proteinExistence type="predicted"/>
<name>A0A562SYD1_9HYPH</name>
<dbReference type="RefSeq" id="WP_145344092.1">
    <property type="nucleotide sequence ID" value="NZ_SMLY01000083.1"/>
</dbReference>
<keyword evidence="3" id="KW-1185">Reference proteome</keyword>
<dbReference type="AlphaFoldDB" id="A0A562SYD1"/>
<evidence type="ECO:0000313" key="3">
    <source>
        <dbReference type="Proteomes" id="UP000320593"/>
    </source>
</evidence>
<keyword evidence="1" id="KW-0812">Transmembrane</keyword>